<reference evidence="1" key="1">
    <citation type="submission" date="2020-04" db="EMBL/GenBank/DDBJ databases">
        <authorList>
            <person name="Alioto T."/>
            <person name="Alioto T."/>
            <person name="Gomez Garrido J."/>
        </authorList>
    </citation>
    <scope>NUCLEOTIDE SEQUENCE</scope>
    <source>
        <strain evidence="1">A484AB</strain>
    </source>
</reference>
<dbReference type="Proteomes" id="UP001152795">
    <property type="component" value="Unassembled WGS sequence"/>
</dbReference>
<proteinExistence type="predicted"/>
<protein>
    <submittedName>
        <fullName evidence="1">Uncharacterized protein</fullName>
    </submittedName>
</protein>
<dbReference type="AlphaFoldDB" id="A0A6S7ICP2"/>
<sequence length="101" mass="11278">MAIDEIKTPFSLDDSGIFLEVASSEIDSNDVFSTVKGGNKRCRTEDGILKNEGTKSKKIKFSEETTTSGYKTSIACVKRGDQRKRKIKWLSVKTENGKKIQ</sequence>
<evidence type="ECO:0000313" key="2">
    <source>
        <dbReference type="Proteomes" id="UP001152795"/>
    </source>
</evidence>
<keyword evidence="2" id="KW-1185">Reference proteome</keyword>
<dbReference type="EMBL" id="CACRXK020008438">
    <property type="protein sequence ID" value="CAB4014769.1"/>
    <property type="molecule type" value="Genomic_DNA"/>
</dbReference>
<comment type="caution">
    <text evidence="1">The sequence shown here is derived from an EMBL/GenBank/DDBJ whole genome shotgun (WGS) entry which is preliminary data.</text>
</comment>
<gene>
    <name evidence="1" type="ORF">PACLA_8A059283</name>
</gene>
<name>A0A6S7ICP2_PARCT</name>
<accession>A0A6S7ICP2</accession>
<feature type="non-terminal residue" evidence="1">
    <location>
        <position position="101"/>
    </location>
</feature>
<evidence type="ECO:0000313" key="1">
    <source>
        <dbReference type="EMBL" id="CAB4014769.1"/>
    </source>
</evidence>
<organism evidence="1 2">
    <name type="scientific">Paramuricea clavata</name>
    <name type="common">Red gorgonian</name>
    <name type="synonym">Violescent sea-whip</name>
    <dbReference type="NCBI Taxonomy" id="317549"/>
    <lineage>
        <taxon>Eukaryota</taxon>
        <taxon>Metazoa</taxon>
        <taxon>Cnidaria</taxon>
        <taxon>Anthozoa</taxon>
        <taxon>Octocorallia</taxon>
        <taxon>Malacalcyonacea</taxon>
        <taxon>Plexauridae</taxon>
        <taxon>Paramuricea</taxon>
    </lineage>
</organism>